<sequence>MIEKIKFLKNLAVFNDFDWDSAVIDDSSNVLLLKKTNIIYGRNYSGKTTLSRVIRAMETGSISEKYENPECCISIHDNDDVTQVDFSSHNKVIRVFNDDFIKQNLKFIINPNENVEPFAILGGDNNVIEEEIKVLKEKLGVNEENQETALYKDLKSLQKSYDTAKLVHQTAERTLASQLNEKAIGNPNGIKYNSEKYGDQNYTNAKLRKEILVVKKDEFVPISDEEKTAEEKMLLEQAKDDIPDLKELILSFEIFSTKTKELVEKPIAQSDKIEDLVKDAVLNRWVKEGRDLHKDKLDTCAFCSSEIKETRWDELEKHFDEESDKLEKEITDLVTEIKNESKLLDSIKIIKKDDFYSKYHGEFETAKAAFDNSIINYQRTLGLLISQLEKRKNEIINAQLFEAPDNAKSHVDIAVEKIEELRVKSNEYTEKLSKDQEKAKKKLRLREIYDFIATIKYNEQVANIDLLKTKLEEEKKKRDDKQVEIDDVLSQVSEKQRQLKDESKGADKVNELLNNYFGHNFLSLKAIEFEDEDTGNKHYRFEIHRENKKAFHLSEGENSLIAFCYFMAKLQDIETKGKKPIIWIDDPISSLDSNHIFFIYTLINTQIYGEDDFEQLFISTHNLNFLKYLKRLPNANNDDKKSERKKLYRYLVIERNDKKSSIKIMPNYLRDYVSEFNYLFSQIYKCSTMENVDDSSYTAFYNFGNNARKFLELYLYYKYPDSTSPMDKMKKFFGDENIPAVFTDRLNNEYSHLSGVFERGETVVEVPEMNTAAKLIIERIKEEDFDQYEALLTSIGESQ</sequence>
<dbReference type="OrthoDB" id="9795565at2"/>
<dbReference type="GO" id="GO:0000731">
    <property type="term" value="P:DNA synthesis involved in DNA repair"/>
    <property type="evidence" value="ECO:0007669"/>
    <property type="project" value="TreeGrafter"/>
</dbReference>
<keyword evidence="4" id="KW-1185">Reference proteome</keyword>
<evidence type="ECO:0000256" key="1">
    <source>
        <dbReference type="SAM" id="Coils"/>
    </source>
</evidence>
<gene>
    <name evidence="3" type="ORF">SAMN04487892_2333</name>
</gene>
<dbReference type="SUPFAM" id="SSF52540">
    <property type="entry name" value="P-loop containing nucleoside triphosphate hydrolases"/>
    <property type="match status" value="1"/>
</dbReference>
<keyword evidence="1" id="KW-0175">Coiled coil</keyword>
<dbReference type="STRING" id="1073328.SAMN05216294_0953"/>
<dbReference type="GO" id="GO:0006302">
    <property type="term" value="P:double-strand break repair"/>
    <property type="evidence" value="ECO:0007669"/>
    <property type="project" value="TreeGrafter"/>
</dbReference>
<reference evidence="4" key="1">
    <citation type="submission" date="2016-10" db="EMBL/GenBank/DDBJ databases">
        <authorList>
            <person name="Varghese N."/>
            <person name="Submissions S."/>
        </authorList>
    </citation>
    <scope>NUCLEOTIDE SEQUENCE [LARGE SCALE GENOMIC DNA]</scope>
    <source>
        <strain evidence="4">DSM 25030</strain>
    </source>
</reference>
<evidence type="ECO:0000259" key="2">
    <source>
        <dbReference type="Pfam" id="PF13166"/>
    </source>
</evidence>
<feature type="coiled-coil region" evidence="1">
    <location>
        <begin position="411"/>
        <end position="491"/>
    </location>
</feature>
<dbReference type="Pfam" id="PF13166">
    <property type="entry name" value="AAA_13"/>
    <property type="match status" value="1"/>
</dbReference>
<dbReference type="InterPro" id="IPR026866">
    <property type="entry name" value="CR006_AAA"/>
</dbReference>
<dbReference type="Proteomes" id="UP000199592">
    <property type="component" value="Unassembled WGS sequence"/>
</dbReference>
<dbReference type="EMBL" id="FNMY01000003">
    <property type="protein sequence ID" value="SDW81501.1"/>
    <property type="molecule type" value="Genomic_DNA"/>
</dbReference>
<dbReference type="RefSeq" id="WP_090293212.1">
    <property type="nucleotide sequence ID" value="NZ_FNKI01000001.1"/>
</dbReference>
<evidence type="ECO:0000313" key="3">
    <source>
        <dbReference type="EMBL" id="SDW81501.1"/>
    </source>
</evidence>
<dbReference type="AlphaFoldDB" id="A0A1H2WLQ5"/>
<dbReference type="InterPro" id="IPR027417">
    <property type="entry name" value="P-loop_NTPase"/>
</dbReference>
<protein>
    <submittedName>
        <fullName evidence="3">Wobble nucleotide-excising tRNase</fullName>
    </submittedName>
</protein>
<dbReference type="PANTHER" id="PTHR32182">
    <property type="entry name" value="DNA REPLICATION AND REPAIR PROTEIN RECF"/>
    <property type="match status" value="1"/>
</dbReference>
<proteinExistence type="predicted"/>
<dbReference type="Gene3D" id="3.40.50.300">
    <property type="entry name" value="P-loop containing nucleotide triphosphate hydrolases"/>
    <property type="match status" value="1"/>
</dbReference>
<feature type="domain" description="Protein CR006 P-loop" evidence="2">
    <location>
        <begin position="24"/>
        <end position="754"/>
    </location>
</feature>
<name>A0A1H2WLQ5_9FLAO</name>
<dbReference type="PANTHER" id="PTHR32182:SF0">
    <property type="entry name" value="DNA REPLICATION AND REPAIR PROTEIN RECF"/>
    <property type="match status" value="1"/>
</dbReference>
<organism evidence="3 4">
    <name type="scientific">Flagellimonas zhangzhouensis</name>
    <dbReference type="NCBI Taxonomy" id="1073328"/>
    <lineage>
        <taxon>Bacteria</taxon>
        <taxon>Pseudomonadati</taxon>
        <taxon>Bacteroidota</taxon>
        <taxon>Flavobacteriia</taxon>
        <taxon>Flavobacteriales</taxon>
        <taxon>Flavobacteriaceae</taxon>
        <taxon>Flagellimonas</taxon>
    </lineage>
</organism>
<accession>A0A1H2WLQ5</accession>
<evidence type="ECO:0000313" key="4">
    <source>
        <dbReference type="Proteomes" id="UP000199592"/>
    </source>
</evidence>